<dbReference type="GO" id="GO:0005975">
    <property type="term" value="P:carbohydrate metabolic process"/>
    <property type="evidence" value="ECO:0007669"/>
    <property type="project" value="InterPro"/>
</dbReference>
<gene>
    <name evidence="5" type="ORF">UFOPK4080_00843</name>
</gene>
<feature type="domain" description="Carbohydrate kinase FGGY N-terminal" evidence="3">
    <location>
        <begin position="5"/>
        <end position="111"/>
    </location>
</feature>
<dbReference type="SUPFAM" id="SSF53067">
    <property type="entry name" value="Actin-like ATPase domain"/>
    <property type="match status" value="2"/>
</dbReference>
<dbReference type="CDD" id="cd07783">
    <property type="entry name" value="ASKHA_NBD_FGGY_SePSK_AtXK1-like"/>
    <property type="match status" value="1"/>
</dbReference>
<dbReference type="InterPro" id="IPR050406">
    <property type="entry name" value="FGGY_Carb_Kinase"/>
</dbReference>
<organism evidence="5">
    <name type="scientific">freshwater metagenome</name>
    <dbReference type="NCBI Taxonomy" id="449393"/>
    <lineage>
        <taxon>unclassified sequences</taxon>
        <taxon>metagenomes</taxon>
        <taxon>ecological metagenomes</taxon>
    </lineage>
</organism>
<dbReference type="Pfam" id="PF02782">
    <property type="entry name" value="FGGY_C"/>
    <property type="match status" value="1"/>
</dbReference>
<dbReference type="PIRSF" id="PIRSF000538">
    <property type="entry name" value="GlpK"/>
    <property type="match status" value="1"/>
</dbReference>
<dbReference type="AlphaFoldDB" id="A0A6J5ZG42"/>
<dbReference type="PANTHER" id="PTHR43095:SF2">
    <property type="entry name" value="GLUCONOKINASE"/>
    <property type="match status" value="1"/>
</dbReference>
<dbReference type="InterPro" id="IPR043129">
    <property type="entry name" value="ATPase_NBD"/>
</dbReference>
<sequence>MKEVFLGIDCATQSSRSVLIDNDGAIYSRHSIDLAPVQRGADGRLTQDPQSWLTAIDGHFAFARSEAKKQNLVIAGASISATSGTFVLTDNSGKPIADAAMYNDGRAANPLARAEKIIGEIGAGTYLFAHTPEYIVAHLTGQPLNAVATDWSHAMKTGVDLHTKDWGASASDTAKRKSISLPTVVAPGSLLGRTRDGDIPLYAGMTDGCTAQISVGATSMGSAVSTLGTTLVLKVVGDKEIAGPGFYSHLLPKERWLGGAASNLGGISFEKYQSEIKSWDQKASEYGPASFAIYPLVGTGERFPVANKEMKCVATGTPINEADEYRAILEGIAFAERYSFEILESAGAHITGAIYSAGGGSRSAIWSQIRATVMNRPIATVKDSGSDLGAAMIAAASHQVESSGGGNLAQELDKFNSSTIEVIEPNEKERDALENRYQEFLTLVKPFQNAGIR</sequence>
<dbReference type="Pfam" id="PF00370">
    <property type="entry name" value="FGGY_N"/>
    <property type="match status" value="1"/>
</dbReference>
<evidence type="ECO:0000256" key="2">
    <source>
        <dbReference type="ARBA" id="ARBA00022777"/>
    </source>
</evidence>
<dbReference type="InterPro" id="IPR000577">
    <property type="entry name" value="Carb_kinase_FGGY"/>
</dbReference>
<evidence type="ECO:0000256" key="1">
    <source>
        <dbReference type="ARBA" id="ARBA00022679"/>
    </source>
</evidence>
<feature type="domain" description="Carbohydrate kinase FGGY C-terminal" evidence="4">
    <location>
        <begin position="224"/>
        <end position="397"/>
    </location>
</feature>
<evidence type="ECO:0000313" key="5">
    <source>
        <dbReference type="EMBL" id="CAB4340182.1"/>
    </source>
</evidence>
<keyword evidence="2" id="KW-0418">Kinase</keyword>
<protein>
    <submittedName>
        <fullName evidence="5">Unannotated protein</fullName>
    </submittedName>
</protein>
<dbReference type="InterPro" id="IPR018484">
    <property type="entry name" value="FGGY_N"/>
</dbReference>
<proteinExistence type="predicted"/>
<reference evidence="5" key="1">
    <citation type="submission" date="2020-05" db="EMBL/GenBank/DDBJ databases">
        <authorList>
            <person name="Chiriac C."/>
            <person name="Salcher M."/>
            <person name="Ghai R."/>
            <person name="Kavagutti S V."/>
        </authorList>
    </citation>
    <scope>NUCLEOTIDE SEQUENCE</scope>
</reference>
<dbReference type="InterPro" id="IPR018485">
    <property type="entry name" value="FGGY_C"/>
</dbReference>
<dbReference type="GO" id="GO:0016301">
    <property type="term" value="F:kinase activity"/>
    <property type="evidence" value="ECO:0007669"/>
    <property type="project" value="UniProtKB-KW"/>
</dbReference>
<dbReference type="EMBL" id="CAESAG010000142">
    <property type="protein sequence ID" value="CAB4340182.1"/>
    <property type="molecule type" value="Genomic_DNA"/>
</dbReference>
<evidence type="ECO:0000259" key="4">
    <source>
        <dbReference type="Pfam" id="PF02782"/>
    </source>
</evidence>
<name>A0A6J5ZG42_9ZZZZ</name>
<accession>A0A6J5ZG42</accession>
<dbReference type="Gene3D" id="3.30.420.40">
    <property type="match status" value="3"/>
</dbReference>
<dbReference type="PANTHER" id="PTHR43095">
    <property type="entry name" value="SUGAR KINASE"/>
    <property type="match status" value="1"/>
</dbReference>
<evidence type="ECO:0000259" key="3">
    <source>
        <dbReference type="Pfam" id="PF00370"/>
    </source>
</evidence>
<keyword evidence="1" id="KW-0808">Transferase</keyword>